<evidence type="ECO:0000313" key="1">
    <source>
        <dbReference type="EMBL" id="KAL0447866.1"/>
    </source>
</evidence>
<name>A0AAW2X6W5_9LAMI</name>
<evidence type="ECO:0008006" key="2">
    <source>
        <dbReference type="Google" id="ProtNLM"/>
    </source>
</evidence>
<dbReference type="AlphaFoldDB" id="A0AAW2X6W5"/>
<dbReference type="InterPro" id="IPR052343">
    <property type="entry name" value="Retrotransposon-Effector_Assoc"/>
</dbReference>
<sequence>MFVHSVAGPDGFNVFFYQMCWDIIREDVVEAVKDFLSGTSLPIGVTATSIALIPKVKNPSQWSECQPISLCNTSKILTKLINDRLKLILIAFTYCSKSKRLCTQRLIGDNILLAQEVMHSLSANKKDWNVALKLDMAKAYDRVDWAFLEDRIFRYID</sequence>
<proteinExistence type="predicted"/>
<gene>
    <name evidence="1" type="ORF">Slati_1914500</name>
</gene>
<dbReference type="PANTHER" id="PTHR46890">
    <property type="entry name" value="NON-LTR RETROLELEMENT REVERSE TRANSCRIPTASE-LIKE PROTEIN-RELATED"/>
    <property type="match status" value="1"/>
</dbReference>
<comment type="caution">
    <text evidence="1">The sequence shown here is derived from an EMBL/GenBank/DDBJ whole genome shotgun (WGS) entry which is preliminary data.</text>
</comment>
<reference evidence="1" key="1">
    <citation type="submission" date="2020-06" db="EMBL/GenBank/DDBJ databases">
        <authorList>
            <person name="Li T."/>
            <person name="Hu X."/>
            <person name="Zhang T."/>
            <person name="Song X."/>
            <person name="Zhang H."/>
            <person name="Dai N."/>
            <person name="Sheng W."/>
            <person name="Hou X."/>
            <person name="Wei L."/>
        </authorList>
    </citation>
    <scope>NUCLEOTIDE SEQUENCE</scope>
    <source>
        <strain evidence="1">KEN1</strain>
        <tissue evidence="1">Leaf</tissue>
    </source>
</reference>
<reference evidence="1" key="2">
    <citation type="journal article" date="2024" name="Plant">
        <title>Genomic evolution and insights into agronomic trait innovations of Sesamum species.</title>
        <authorList>
            <person name="Miao H."/>
            <person name="Wang L."/>
            <person name="Qu L."/>
            <person name="Liu H."/>
            <person name="Sun Y."/>
            <person name="Le M."/>
            <person name="Wang Q."/>
            <person name="Wei S."/>
            <person name="Zheng Y."/>
            <person name="Lin W."/>
            <person name="Duan Y."/>
            <person name="Cao H."/>
            <person name="Xiong S."/>
            <person name="Wang X."/>
            <person name="Wei L."/>
            <person name="Li C."/>
            <person name="Ma Q."/>
            <person name="Ju M."/>
            <person name="Zhao R."/>
            <person name="Li G."/>
            <person name="Mu C."/>
            <person name="Tian Q."/>
            <person name="Mei H."/>
            <person name="Zhang T."/>
            <person name="Gao T."/>
            <person name="Zhang H."/>
        </authorList>
    </citation>
    <scope>NUCLEOTIDE SEQUENCE</scope>
    <source>
        <strain evidence="1">KEN1</strain>
    </source>
</reference>
<organism evidence="1">
    <name type="scientific">Sesamum latifolium</name>
    <dbReference type="NCBI Taxonomy" id="2727402"/>
    <lineage>
        <taxon>Eukaryota</taxon>
        <taxon>Viridiplantae</taxon>
        <taxon>Streptophyta</taxon>
        <taxon>Embryophyta</taxon>
        <taxon>Tracheophyta</taxon>
        <taxon>Spermatophyta</taxon>
        <taxon>Magnoliopsida</taxon>
        <taxon>eudicotyledons</taxon>
        <taxon>Gunneridae</taxon>
        <taxon>Pentapetalae</taxon>
        <taxon>asterids</taxon>
        <taxon>lamiids</taxon>
        <taxon>Lamiales</taxon>
        <taxon>Pedaliaceae</taxon>
        <taxon>Sesamum</taxon>
    </lineage>
</organism>
<accession>A0AAW2X6W5</accession>
<dbReference type="PANTHER" id="PTHR46890:SF48">
    <property type="entry name" value="RNA-DIRECTED DNA POLYMERASE"/>
    <property type="match status" value="1"/>
</dbReference>
<dbReference type="EMBL" id="JACGWN010000006">
    <property type="protein sequence ID" value="KAL0447866.1"/>
    <property type="molecule type" value="Genomic_DNA"/>
</dbReference>
<protein>
    <recommendedName>
        <fullName evidence="2">Reverse transcriptase</fullName>
    </recommendedName>
</protein>